<protein>
    <submittedName>
        <fullName evidence="2">Uncharacterized protein</fullName>
    </submittedName>
</protein>
<feature type="region of interest" description="Disordered" evidence="1">
    <location>
        <begin position="1"/>
        <end position="144"/>
    </location>
</feature>
<sequence>MYPTLSEGASPRAGNKRKAQGNHDLDDRRRRNSRPVSRALMPSSHHACPLVNLGDFPRPPREHNCRPASPRPGPTPRPSNNDDDGAQNLPSLFQIPHETSTRGQSHADSPGPSASLNPPDTDSDSDGSATGDDASERDQDKGRGVHYHTHNHFYFDMRNATIYNHSHNGDNSAHGNTAKDSNNPTHHHAPASVYYPTQSRSQYQSPPMPTSACDNPEGSGFSGAPGVTPTARSPPLPGHDQQNSHPSSLAYVADSRHIGHSPFPSQSHGIHLPPIQNLDNTDESPYLGTSEHNASTSANRRHSSNFY</sequence>
<reference evidence="2 3" key="1">
    <citation type="journal article" date="2020" name="ISME J.">
        <title>Uncovering the hidden diversity of litter-decomposition mechanisms in mushroom-forming fungi.</title>
        <authorList>
            <person name="Floudas D."/>
            <person name="Bentzer J."/>
            <person name="Ahren D."/>
            <person name="Johansson T."/>
            <person name="Persson P."/>
            <person name="Tunlid A."/>
        </authorList>
    </citation>
    <scope>NUCLEOTIDE SEQUENCE [LARGE SCALE GENOMIC DNA]</scope>
    <source>
        <strain evidence="2 3">CBS 291.85</strain>
    </source>
</reference>
<evidence type="ECO:0000256" key="1">
    <source>
        <dbReference type="SAM" id="MobiDB-lite"/>
    </source>
</evidence>
<name>A0A8H5LL59_9AGAR</name>
<evidence type="ECO:0000313" key="2">
    <source>
        <dbReference type="EMBL" id="KAF5361179.1"/>
    </source>
</evidence>
<dbReference type="AlphaFoldDB" id="A0A8H5LL59"/>
<gene>
    <name evidence="2" type="ORF">D9758_009045</name>
</gene>
<evidence type="ECO:0000313" key="3">
    <source>
        <dbReference type="Proteomes" id="UP000559256"/>
    </source>
</evidence>
<feature type="region of interest" description="Disordered" evidence="1">
    <location>
        <begin position="165"/>
        <end position="307"/>
    </location>
</feature>
<feature type="compositionally biased region" description="Polar residues" evidence="1">
    <location>
        <begin position="195"/>
        <end position="205"/>
    </location>
</feature>
<dbReference type="Proteomes" id="UP000559256">
    <property type="component" value="Unassembled WGS sequence"/>
</dbReference>
<feature type="compositionally biased region" description="Polar residues" evidence="1">
    <location>
        <begin position="97"/>
        <end position="118"/>
    </location>
</feature>
<accession>A0A8H5LL59</accession>
<proteinExistence type="predicted"/>
<organism evidence="2 3">
    <name type="scientific">Tetrapyrgos nigripes</name>
    <dbReference type="NCBI Taxonomy" id="182062"/>
    <lineage>
        <taxon>Eukaryota</taxon>
        <taxon>Fungi</taxon>
        <taxon>Dikarya</taxon>
        <taxon>Basidiomycota</taxon>
        <taxon>Agaricomycotina</taxon>
        <taxon>Agaricomycetes</taxon>
        <taxon>Agaricomycetidae</taxon>
        <taxon>Agaricales</taxon>
        <taxon>Marasmiineae</taxon>
        <taxon>Marasmiaceae</taxon>
        <taxon>Tetrapyrgos</taxon>
    </lineage>
</organism>
<comment type="caution">
    <text evidence="2">The sequence shown here is derived from an EMBL/GenBank/DDBJ whole genome shotgun (WGS) entry which is preliminary data.</text>
</comment>
<keyword evidence="3" id="KW-1185">Reference proteome</keyword>
<dbReference type="EMBL" id="JAACJM010000042">
    <property type="protein sequence ID" value="KAF5361179.1"/>
    <property type="molecule type" value="Genomic_DNA"/>
</dbReference>
<feature type="compositionally biased region" description="Polar residues" evidence="1">
    <location>
        <begin position="165"/>
        <end position="184"/>
    </location>
</feature>
<feature type="compositionally biased region" description="Basic and acidic residues" evidence="1">
    <location>
        <begin position="134"/>
        <end position="143"/>
    </location>
</feature>